<feature type="domain" description="N-end rule aminoacyl transferase C-terminal" evidence="6">
    <location>
        <begin position="145"/>
        <end position="284"/>
    </location>
</feature>
<dbReference type="SUPFAM" id="SSF55729">
    <property type="entry name" value="Acyl-CoA N-acyltransferases (Nat)"/>
    <property type="match status" value="1"/>
</dbReference>
<comment type="similarity">
    <text evidence="1">Belongs to the R-transferase family.</text>
</comment>
<dbReference type="InterPro" id="IPR007471">
    <property type="entry name" value="N-end_Aminoacyl_Trfase_N"/>
</dbReference>
<dbReference type="InterPro" id="IPR030700">
    <property type="entry name" value="N-end_Aminoacyl_Trfase"/>
</dbReference>
<dbReference type="OrthoDB" id="74183at2759"/>
<evidence type="ECO:0000313" key="7">
    <source>
        <dbReference type="EMBL" id="KAJ2784916.1"/>
    </source>
</evidence>
<dbReference type="EMBL" id="JANBUL010000018">
    <property type="protein sequence ID" value="KAJ2784916.1"/>
    <property type="molecule type" value="Genomic_DNA"/>
</dbReference>
<dbReference type="GO" id="GO:0004057">
    <property type="term" value="F:arginyl-tRNA--protein transferase activity"/>
    <property type="evidence" value="ECO:0007669"/>
    <property type="project" value="UniProtKB-EC"/>
</dbReference>
<evidence type="ECO:0000256" key="3">
    <source>
        <dbReference type="ARBA" id="ARBA00022679"/>
    </source>
</evidence>
<name>A0A9W8LL48_9FUNG</name>
<comment type="caution">
    <text evidence="7">The sequence shown here is derived from an EMBL/GenBank/DDBJ whole genome shotgun (WGS) entry which is preliminary data.</text>
</comment>
<keyword evidence="8" id="KW-1185">Reference proteome</keyword>
<dbReference type="AlphaFoldDB" id="A0A9W8LL48"/>
<dbReference type="Pfam" id="PF04376">
    <property type="entry name" value="ATE_N"/>
    <property type="match status" value="1"/>
</dbReference>
<dbReference type="InterPro" id="IPR007472">
    <property type="entry name" value="N-end_Aminoacyl_Trfase_C"/>
</dbReference>
<dbReference type="EC" id="2.3.2.8" evidence="2"/>
<accession>A0A9W8LL48</accession>
<reference evidence="7" key="1">
    <citation type="submission" date="2022-07" db="EMBL/GenBank/DDBJ databases">
        <title>Phylogenomic reconstructions and comparative analyses of Kickxellomycotina fungi.</title>
        <authorList>
            <person name="Reynolds N.K."/>
            <person name="Stajich J.E."/>
            <person name="Barry K."/>
            <person name="Grigoriev I.V."/>
            <person name="Crous P."/>
            <person name="Smith M.E."/>
        </authorList>
    </citation>
    <scope>NUCLEOTIDE SEQUENCE</scope>
    <source>
        <strain evidence="7">NBRC 105414</strain>
    </source>
</reference>
<sequence>MSQEATATRSRIDVMGLQKRSRCGYCGTREGSRSFVVEAVRLGCGDYQELLDRGWRRSGTSLYVTDHSTACCAYYTIRTDALRYAMRASDKRLLRRWRRQGLLARGAAAAAAAASGPQPPPLEEQLAARGARLEVRLEAAEFSEEKYLVFARYQSAVHGDHDETRDGFRRFLCDSPLVPEPCGPAELLPHGLGSYHQCYYVDGRLAAVGVIDVLPRCVSSVYLFYDPDFGALSLGSLSALREIALVRELHRGASAQIAHYYMGYFVPSCAKMQYKAQRRPADLLDLVTLAWVPIDRCLERIRAHPVFCTFDPAVDASAIVRDHPRDVLDRAPVLDPAWLDAAGRAAAMRLQFAVGARRLSGADLARISADVERVVLQTCAALGPGLASRVDLLL</sequence>
<gene>
    <name evidence="7" type="primary">ATE1</name>
    <name evidence="7" type="ORF">H4R18_000841</name>
</gene>
<dbReference type="Proteomes" id="UP001140217">
    <property type="component" value="Unassembled WGS sequence"/>
</dbReference>
<evidence type="ECO:0000256" key="4">
    <source>
        <dbReference type="ARBA" id="ARBA00023315"/>
    </source>
</evidence>
<evidence type="ECO:0000259" key="6">
    <source>
        <dbReference type="Pfam" id="PF04377"/>
    </source>
</evidence>
<evidence type="ECO:0000256" key="1">
    <source>
        <dbReference type="ARBA" id="ARBA00009991"/>
    </source>
</evidence>
<protein>
    <recommendedName>
        <fullName evidence="2">arginyltransferase</fullName>
        <ecNumber evidence="2">2.3.2.8</ecNumber>
    </recommendedName>
</protein>
<evidence type="ECO:0000259" key="5">
    <source>
        <dbReference type="Pfam" id="PF04376"/>
    </source>
</evidence>
<organism evidence="7 8">
    <name type="scientific">Coemansia javaensis</name>
    <dbReference type="NCBI Taxonomy" id="2761396"/>
    <lineage>
        <taxon>Eukaryota</taxon>
        <taxon>Fungi</taxon>
        <taxon>Fungi incertae sedis</taxon>
        <taxon>Zoopagomycota</taxon>
        <taxon>Kickxellomycotina</taxon>
        <taxon>Kickxellomycetes</taxon>
        <taxon>Kickxellales</taxon>
        <taxon>Kickxellaceae</taxon>
        <taxon>Coemansia</taxon>
    </lineage>
</organism>
<dbReference type="Pfam" id="PF04377">
    <property type="entry name" value="ATE_C"/>
    <property type="match status" value="1"/>
</dbReference>
<evidence type="ECO:0000256" key="2">
    <source>
        <dbReference type="ARBA" id="ARBA00012025"/>
    </source>
</evidence>
<proteinExistence type="inferred from homology"/>
<dbReference type="PANTHER" id="PTHR21367">
    <property type="entry name" value="ARGININE-TRNA-PROTEIN TRANSFERASE 1"/>
    <property type="match status" value="1"/>
</dbReference>
<keyword evidence="3 7" id="KW-0808">Transferase</keyword>
<dbReference type="PANTHER" id="PTHR21367:SF1">
    <property type="entry name" value="ARGINYL-TRNA--PROTEIN TRANSFERASE 1"/>
    <property type="match status" value="1"/>
</dbReference>
<dbReference type="InterPro" id="IPR016181">
    <property type="entry name" value="Acyl_CoA_acyltransferase"/>
</dbReference>
<dbReference type="GO" id="GO:0005737">
    <property type="term" value="C:cytoplasm"/>
    <property type="evidence" value="ECO:0007669"/>
    <property type="project" value="TreeGrafter"/>
</dbReference>
<evidence type="ECO:0000313" key="8">
    <source>
        <dbReference type="Proteomes" id="UP001140217"/>
    </source>
</evidence>
<feature type="domain" description="N-end aminoacyl transferase N-terminal" evidence="5">
    <location>
        <begin position="21"/>
        <end position="92"/>
    </location>
</feature>
<keyword evidence="4 7" id="KW-0012">Acyltransferase</keyword>